<evidence type="ECO:0000256" key="2">
    <source>
        <dbReference type="SAM" id="MobiDB-lite"/>
    </source>
</evidence>
<feature type="compositionally biased region" description="Basic and acidic residues" evidence="2">
    <location>
        <begin position="469"/>
        <end position="489"/>
    </location>
</feature>
<reference evidence="3" key="1">
    <citation type="submission" date="2023-07" db="EMBL/GenBank/DDBJ databases">
        <authorList>
            <consortium name="AG Swart"/>
            <person name="Singh M."/>
            <person name="Singh A."/>
            <person name="Seah K."/>
            <person name="Emmerich C."/>
        </authorList>
    </citation>
    <scope>NUCLEOTIDE SEQUENCE</scope>
    <source>
        <strain evidence="3">DP1</strain>
    </source>
</reference>
<comment type="caution">
    <text evidence="3">The sequence shown here is derived from an EMBL/GenBank/DDBJ whole genome shotgun (WGS) entry which is preliminary data.</text>
</comment>
<keyword evidence="1" id="KW-0175">Coiled coil</keyword>
<evidence type="ECO:0000313" key="4">
    <source>
        <dbReference type="Proteomes" id="UP001295684"/>
    </source>
</evidence>
<keyword evidence="4" id="KW-1185">Reference proteome</keyword>
<dbReference type="EMBL" id="CAMPGE010001313">
    <property type="protein sequence ID" value="CAI2360094.1"/>
    <property type="molecule type" value="Genomic_DNA"/>
</dbReference>
<feature type="region of interest" description="Disordered" evidence="2">
    <location>
        <begin position="424"/>
        <end position="504"/>
    </location>
</feature>
<feature type="region of interest" description="Disordered" evidence="2">
    <location>
        <begin position="1"/>
        <end position="36"/>
    </location>
</feature>
<gene>
    <name evidence="3" type="ORF">ECRASSUSDP1_LOCUS1392</name>
</gene>
<feature type="compositionally biased region" description="Basic residues" evidence="2">
    <location>
        <begin position="432"/>
        <end position="445"/>
    </location>
</feature>
<proteinExistence type="predicted"/>
<dbReference type="Proteomes" id="UP001295684">
    <property type="component" value="Unassembled WGS sequence"/>
</dbReference>
<sequence length="645" mass="74777">MSLHSSPRRLREFDSVSGTAEISSQQNPNDSEVVQDEDFRNLRAAITDLYLDVKIRSSDDIDNYNTPQFDKEKDRLKQLNLSTIVSYIKASIEILMNMKLDESEYKLRESKYHPSSKPYFRREDKPVEESKISSNSQYDVNREYEIAIQKLEADIRNHIRIEQQLKLHIESVHSKIEEIEERWHQAESDKIHQQRRFDQELSKLKDSLLQKNRTISQLTADLENEKKTSSEKSCKIEKFEAKIKEVEQRYIKDIMILQGELSKLKEEEGYKTMFNSNPHNLTAHSQRKLSKAIKLLSSNCTPINVNRESQNGFKNHKKLSISNGNHFNKIKFQEPKTSKLTKNRPKGEIQRNLLKGYIKSKGDKETSSGILELSTRTPDKTNTEVSPYMVDMYRKNSKPYNEQLSHKMRSSSNCLKYSKAMKLNTNDSPMKSSRKTMLKKHKKSKSQTSIGGLKSMDHRNSGVFFQGSDKLKKMERKNSQKPQHFHDNNNRSNKHKRHLTDPRVSVISIQKNLYNTYHSKKKSLKNQQLDKKKKKYSSKESISTVRHCISKENPDSGVYYQQSSRKAPPNSIIGSIFSANDFSNMSQMKSSGSSFLNKHQRRCVSSIGCYLKDDRPNPGNSFNRYPSEMSGTKIEVKAKQNSSMV</sequence>
<feature type="compositionally biased region" description="Basic and acidic residues" evidence="2">
    <location>
        <begin position="120"/>
        <end position="131"/>
    </location>
</feature>
<evidence type="ECO:0000313" key="3">
    <source>
        <dbReference type="EMBL" id="CAI2360094.1"/>
    </source>
</evidence>
<name>A0AAD1U6S6_EUPCR</name>
<feature type="coiled-coil region" evidence="1">
    <location>
        <begin position="141"/>
        <end position="182"/>
    </location>
</feature>
<protein>
    <submittedName>
        <fullName evidence="3">Uncharacterized protein</fullName>
    </submittedName>
</protein>
<accession>A0AAD1U6S6</accession>
<feature type="region of interest" description="Disordered" evidence="2">
    <location>
        <begin position="518"/>
        <end position="542"/>
    </location>
</feature>
<evidence type="ECO:0000256" key="1">
    <source>
        <dbReference type="SAM" id="Coils"/>
    </source>
</evidence>
<feature type="compositionally biased region" description="Polar residues" evidence="2">
    <location>
        <begin position="16"/>
        <end position="32"/>
    </location>
</feature>
<organism evidence="3 4">
    <name type="scientific">Euplotes crassus</name>
    <dbReference type="NCBI Taxonomy" id="5936"/>
    <lineage>
        <taxon>Eukaryota</taxon>
        <taxon>Sar</taxon>
        <taxon>Alveolata</taxon>
        <taxon>Ciliophora</taxon>
        <taxon>Intramacronucleata</taxon>
        <taxon>Spirotrichea</taxon>
        <taxon>Hypotrichia</taxon>
        <taxon>Euplotida</taxon>
        <taxon>Euplotidae</taxon>
        <taxon>Moneuplotes</taxon>
    </lineage>
</organism>
<dbReference type="AlphaFoldDB" id="A0AAD1U6S6"/>
<feature type="coiled-coil region" evidence="1">
    <location>
        <begin position="208"/>
        <end position="267"/>
    </location>
</feature>
<feature type="region of interest" description="Disordered" evidence="2">
    <location>
        <begin position="114"/>
        <end position="134"/>
    </location>
</feature>